<organism evidence="2 3">
    <name type="scientific">Metarhizium album (strain ARSEF 1941)</name>
    <dbReference type="NCBI Taxonomy" id="1081103"/>
    <lineage>
        <taxon>Eukaryota</taxon>
        <taxon>Fungi</taxon>
        <taxon>Dikarya</taxon>
        <taxon>Ascomycota</taxon>
        <taxon>Pezizomycotina</taxon>
        <taxon>Sordariomycetes</taxon>
        <taxon>Hypocreomycetidae</taxon>
        <taxon>Hypocreales</taxon>
        <taxon>Clavicipitaceae</taxon>
        <taxon>Metarhizium</taxon>
    </lineage>
</organism>
<comment type="caution">
    <text evidence="2">The sequence shown here is derived from an EMBL/GenBank/DDBJ whole genome shotgun (WGS) entry which is preliminary data.</text>
</comment>
<dbReference type="AlphaFoldDB" id="A0A0B2WT90"/>
<dbReference type="STRING" id="1081103.A0A0B2WT90"/>
<evidence type="ECO:0000313" key="2">
    <source>
        <dbReference type="EMBL" id="KHN96717.1"/>
    </source>
</evidence>
<feature type="compositionally biased region" description="Polar residues" evidence="1">
    <location>
        <begin position="456"/>
        <end position="465"/>
    </location>
</feature>
<proteinExistence type="predicted"/>
<sequence length="926" mass="102508">MVNVKIELNADDTRAKECTEEQHHVCKAGLDKLENSANRLETLSLSTAQPTPSPIEQQQSIFEANRSEIRYVSEEVYENSEIEAIPIEAHKIVPDEIQNAAQKSLAHSAETNIAPKSVPDTLRGGRDLNRVIKKQGETRKAALIQLPASPGDIPLPAVDDCDLAQEDVSKKPEICSESGEIISQKWPQSDLDDIEGEGDSAKQLEWAFQLDDDLGMTDFQDPKFHEKSDEMNIDAQTDCEMPDAPDWDQYWDSERGACGDAIDTVIHDVQDAKQNIEMATCIRKPEDLVIKPKGLVMETPVVVDQSAQKVTIAGTPDGQPLDHSAPQQMSQMDLRHSEQATRTTNAEKQTLTKFPEQPAPVTIHHDNATIHSEKQFNNTVPVYQVDQNPGDELDFKLSLEELLVQIGDESGKCVHGLGAKFHDGQTEPPEHMETTRKSSKEAKENDMAQVHPPQNPSMALSQDSHTQPTGAETVVIGNIDTAGRDDKILDFKNGKKTLTTIGGEQEALSAVRNPEARKSRKPSPIFDWTIINSLLPPTLQETGLDQVNEKTSFNFEKIQRQEDELVRKGLKSAYRADSRIRNVPNALKQNKRKGNIILRRRKDVADDLVSNDEVVKAGSSDNVSDRSNYPSTSHGHDIQEKDDGSKARKQRRNFKKSTAESDDELALFAPRPSDLELRDKPGQRPGPFSGEASDSSSSDSSSARKSTPEQEIPERSVRTPKEHVVVSSSQENVKPIGPKDRDSVSPVAVDCPVTPIENTSRPAALQSSTKTPEPEQDESTQPKSEGVILPSGNSMHNGSPSQSIADLNTWSQTARSPVALGTKGLQRKKAPRKSKSRPPRIFHEKIRRAPPSPHGTPSRGSTERDEQLRPHERMANLNRPCSTSTQTTKWGENTNERKTTQIIPIKELRARLRAKKESEETAADDT</sequence>
<dbReference type="GeneID" id="63739728"/>
<accession>A0A0B2WT90</accession>
<keyword evidence="3" id="KW-1185">Reference proteome</keyword>
<feature type="compositionally biased region" description="Basic and acidic residues" evidence="1">
    <location>
        <begin position="673"/>
        <end position="682"/>
    </location>
</feature>
<dbReference type="HOGENOM" id="CLU_315471_0_0_1"/>
<feature type="compositionally biased region" description="Basic and acidic residues" evidence="1">
    <location>
        <begin position="861"/>
        <end position="874"/>
    </location>
</feature>
<feature type="region of interest" description="Disordered" evidence="1">
    <location>
        <begin position="420"/>
        <end position="465"/>
    </location>
</feature>
<feature type="region of interest" description="Disordered" evidence="1">
    <location>
        <begin position="104"/>
        <end position="124"/>
    </location>
</feature>
<evidence type="ECO:0000256" key="1">
    <source>
        <dbReference type="SAM" id="MobiDB-lite"/>
    </source>
</evidence>
<feature type="compositionally biased region" description="Basic and acidic residues" evidence="1">
    <location>
        <begin position="634"/>
        <end position="646"/>
    </location>
</feature>
<feature type="compositionally biased region" description="Polar residues" evidence="1">
    <location>
        <begin position="791"/>
        <end position="815"/>
    </location>
</feature>
<feature type="compositionally biased region" description="Polar residues" evidence="1">
    <location>
        <begin position="619"/>
        <end position="633"/>
    </location>
</feature>
<name>A0A0B2WT90_METAS</name>
<evidence type="ECO:0000313" key="3">
    <source>
        <dbReference type="Proteomes" id="UP000030816"/>
    </source>
</evidence>
<protein>
    <submittedName>
        <fullName evidence="2">Uncharacterized protein</fullName>
    </submittedName>
</protein>
<feature type="compositionally biased region" description="Polar residues" evidence="1">
    <location>
        <begin position="879"/>
        <end position="893"/>
    </location>
</feature>
<dbReference type="Proteomes" id="UP000030816">
    <property type="component" value="Unassembled WGS sequence"/>
</dbReference>
<feature type="compositionally biased region" description="Basic and acidic residues" evidence="1">
    <location>
        <begin position="706"/>
        <end position="724"/>
    </location>
</feature>
<dbReference type="EMBL" id="AZHE01000013">
    <property type="protein sequence ID" value="KHN96717.1"/>
    <property type="molecule type" value="Genomic_DNA"/>
</dbReference>
<feature type="compositionally biased region" description="Basic and acidic residues" evidence="1">
    <location>
        <begin position="420"/>
        <end position="446"/>
    </location>
</feature>
<gene>
    <name evidence="2" type="ORF">MAM_05273</name>
</gene>
<feature type="compositionally biased region" description="Polar residues" evidence="1">
    <location>
        <begin position="756"/>
        <end position="771"/>
    </location>
</feature>
<feature type="region of interest" description="Disordered" evidence="1">
    <location>
        <begin position="615"/>
        <end position="900"/>
    </location>
</feature>
<feature type="compositionally biased region" description="Basic residues" evidence="1">
    <location>
        <begin position="825"/>
        <end position="848"/>
    </location>
</feature>
<reference evidence="2 3" key="1">
    <citation type="journal article" date="2014" name="Proc. Natl. Acad. Sci. U.S.A.">
        <title>Trajectory and genomic determinants of fungal-pathogen speciation and host adaptation.</title>
        <authorList>
            <person name="Hu X."/>
            <person name="Xiao G."/>
            <person name="Zheng P."/>
            <person name="Shang Y."/>
            <person name="Su Y."/>
            <person name="Zhang X."/>
            <person name="Liu X."/>
            <person name="Zhan S."/>
            <person name="St Leger R.J."/>
            <person name="Wang C."/>
        </authorList>
    </citation>
    <scope>NUCLEOTIDE SEQUENCE [LARGE SCALE GENOMIC DNA]</scope>
    <source>
        <strain evidence="2 3">ARSEF 1941</strain>
    </source>
</reference>
<dbReference type="RefSeq" id="XP_040677783.1">
    <property type="nucleotide sequence ID" value="XM_040824071.1"/>
</dbReference>